<accession>A0A0F9AWS3</accession>
<gene>
    <name evidence="1" type="ORF">LCGC14_2519670</name>
</gene>
<sequence length="64" mass="7101">MSRVREATAFFGPFGGGVAFFPYQLALGVSLRYWQHAPAFRVYLGPFKLWGYVSLGARRGGEGE</sequence>
<proteinExistence type="predicted"/>
<dbReference type="AlphaFoldDB" id="A0A0F9AWS3"/>
<protein>
    <submittedName>
        <fullName evidence="1">Uncharacterized protein</fullName>
    </submittedName>
</protein>
<comment type="caution">
    <text evidence="1">The sequence shown here is derived from an EMBL/GenBank/DDBJ whole genome shotgun (WGS) entry which is preliminary data.</text>
</comment>
<dbReference type="EMBL" id="LAZR01040617">
    <property type="protein sequence ID" value="KKL14044.1"/>
    <property type="molecule type" value="Genomic_DNA"/>
</dbReference>
<reference evidence="1" key="1">
    <citation type="journal article" date="2015" name="Nature">
        <title>Complex archaea that bridge the gap between prokaryotes and eukaryotes.</title>
        <authorList>
            <person name="Spang A."/>
            <person name="Saw J.H."/>
            <person name="Jorgensen S.L."/>
            <person name="Zaremba-Niedzwiedzka K."/>
            <person name="Martijn J."/>
            <person name="Lind A.E."/>
            <person name="van Eijk R."/>
            <person name="Schleper C."/>
            <person name="Guy L."/>
            <person name="Ettema T.J."/>
        </authorList>
    </citation>
    <scope>NUCLEOTIDE SEQUENCE</scope>
</reference>
<name>A0A0F9AWS3_9ZZZZ</name>
<organism evidence="1">
    <name type="scientific">marine sediment metagenome</name>
    <dbReference type="NCBI Taxonomy" id="412755"/>
    <lineage>
        <taxon>unclassified sequences</taxon>
        <taxon>metagenomes</taxon>
        <taxon>ecological metagenomes</taxon>
    </lineage>
</organism>
<evidence type="ECO:0000313" key="1">
    <source>
        <dbReference type="EMBL" id="KKL14044.1"/>
    </source>
</evidence>